<evidence type="ECO:0000313" key="4">
    <source>
        <dbReference type="Proteomes" id="UP001054252"/>
    </source>
</evidence>
<comment type="caution">
    <text evidence="3">The sequence shown here is derived from an EMBL/GenBank/DDBJ whole genome shotgun (WGS) entry which is preliminary data.</text>
</comment>
<reference evidence="3 4" key="1">
    <citation type="journal article" date="2021" name="Commun. Biol.">
        <title>The genome of Shorea leprosula (Dipterocarpaceae) highlights the ecological relevance of drought in aseasonal tropical rainforests.</title>
        <authorList>
            <person name="Ng K.K.S."/>
            <person name="Kobayashi M.J."/>
            <person name="Fawcett J.A."/>
            <person name="Hatakeyama M."/>
            <person name="Paape T."/>
            <person name="Ng C.H."/>
            <person name="Ang C.C."/>
            <person name="Tnah L.H."/>
            <person name="Lee C.T."/>
            <person name="Nishiyama T."/>
            <person name="Sese J."/>
            <person name="O'Brien M.J."/>
            <person name="Copetti D."/>
            <person name="Mohd Noor M.I."/>
            <person name="Ong R.C."/>
            <person name="Putra M."/>
            <person name="Sireger I.Z."/>
            <person name="Indrioko S."/>
            <person name="Kosugi Y."/>
            <person name="Izuno A."/>
            <person name="Isagi Y."/>
            <person name="Lee S.L."/>
            <person name="Shimizu K.K."/>
        </authorList>
    </citation>
    <scope>NUCLEOTIDE SEQUENCE [LARGE SCALE GENOMIC DNA]</scope>
    <source>
        <strain evidence="3">214</strain>
    </source>
</reference>
<evidence type="ECO:0000256" key="1">
    <source>
        <dbReference type="ARBA" id="ARBA00038242"/>
    </source>
</evidence>
<protein>
    <recommendedName>
        <fullName evidence="2">Bet v I/Major latex protein domain-containing protein</fullName>
    </recommendedName>
</protein>
<dbReference type="AlphaFoldDB" id="A0AAV5LN45"/>
<sequence length="155" mass="17594">MSVHYKLEAYVPINAPADKYYNVCKNRPHHLPNISTERLQNCQLHGGGSWDTHGHGSIKTWTYTIGGKANQSFKERVEFDDATKTITLIGLEGDVFKEFKLYNVIFQPIPKDSSSCVVKNVIEYEKLRDDGPDAHRYLDFIVGITKDVEAHLVKA</sequence>
<evidence type="ECO:0000313" key="3">
    <source>
        <dbReference type="EMBL" id="GKV38642.1"/>
    </source>
</evidence>
<dbReference type="InterPro" id="IPR052006">
    <property type="entry name" value="MLP-like"/>
</dbReference>
<dbReference type="CDD" id="cd07816">
    <property type="entry name" value="Bet_v1-like"/>
    <property type="match status" value="1"/>
</dbReference>
<keyword evidence="4" id="KW-1185">Reference proteome</keyword>
<dbReference type="SUPFAM" id="SSF55961">
    <property type="entry name" value="Bet v1-like"/>
    <property type="match status" value="1"/>
</dbReference>
<evidence type="ECO:0000259" key="2">
    <source>
        <dbReference type="SMART" id="SM01037"/>
    </source>
</evidence>
<accession>A0AAV5LN45</accession>
<gene>
    <name evidence="3" type="ORF">SLEP1_g46531</name>
</gene>
<dbReference type="GO" id="GO:0006952">
    <property type="term" value="P:defense response"/>
    <property type="evidence" value="ECO:0007669"/>
    <property type="project" value="InterPro"/>
</dbReference>
<dbReference type="InterPro" id="IPR023393">
    <property type="entry name" value="START-like_dom_sf"/>
</dbReference>
<dbReference type="EMBL" id="BPVZ01000129">
    <property type="protein sequence ID" value="GKV38642.1"/>
    <property type="molecule type" value="Genomic_DNA"/>
</dbReference>
<dbReference type="SMART" id="SM01037">
    <property type="entry name" value="Bet_v_1"/>
    <property type="match status" value="1"/>
</dbReference>
<proteinExistence type="inferred from homology"/>
<dbReference type="Gene3D" id="3.30.530.20">
    <property type="match status" value="1"/>
</dbReference>
<dbReference type="Pfam" id="PF00407">
    <property type="entry name" value="Bet_v_1"/>
    <property type="match status" value="1"/>
</dbReference>
<organism evidence="3 4">
    <name type="scientific">Rubroshorea leprosula</name>
    <dbReference type="NCBI Taxonomy" id="152421"/>
    <lineage>
        <taxon>Eukaryota</taxon>
        <taxon>Viridiplantae</taxon>
        <taxon>Streptophyta</taxon>
        <taxon>Embryophyta</taxon>
        <taxon>Tracheophyta</taxon>
        <taxon>Spermatophyta</taxon>
        <taxon>Magnoliopsida</taxon>
        <taxon>eudicotyledons</taxon>
        <taxon>Gunneridae</taxon>
        <taxon>Pentapetalae</taxon>
        <taxon>rosids</taxon>
        <taxon>malvids</taxon>
        <taxon>Malvales</taxon>
        <taxon>Dipterocarpaceae</taxon>
        <taxon>Rubroshorea</taxon>
    </lineage>
</organism>
<dbReference type="PANTHER" id="PTHR31338:SF20">
    <property type="entry name" value="BET V I_MAJOR LATEX PROTEIN DOMAIN-CONTAINING PROTEIN"/>
    <property type="match status" value="1"/>
</dbReference>
<comment type="similarity">
    <text evidence="1">Belongs to the MLP family.</text>
</comment>
<feature type="domain" description="Bet v I/Major latex protein" evidence="2">
    <location>
        <begin position="2"/>
        <end position="155"/>
    </location>
</feature>
<dbReference type="Proteomes" id="UP001054252">
    <property type="component" value="Unassembled WGS sequence"/>
</dbReference>
<dbReference type="InterPro" id="IPR000916">
    <property type="entry name" value="Bet_v_I/MLP"/>
</dbReference>
<name>A0AAV5LN45_9ROSI</name>
<dbReference type="PANTHER" id="PTHR31338">
    <property type="entry name" value="POLYKETIDE CYCLASE/DEHYDRASE AND LIPID TRANSPORT SUPERFAMILY PROTEIN"/>
    <property type="match status" value="1"/>
</dbReference>